<comment type="caution">
    <text evidence="8">The sequence shown here is derived from an EMBL/GenBank/DDBJ whole genome shotgun (WGS) entry which is preliminary data.</text>
</comment>
<evidence type="ECO:0000256" key="6">
    <source>
        <dbReference type="SAM" id="MobiDB-lite"/>
    </source>
</evidence>
<evidence type="ECO:0000256" key="3">
    <source>
        <dbReference type="ARBA" id="ARBA00022692"/>
    </source>
</evidence>
<feature type="transmembrane region" description="Helical" evidence="7">
    <location>
        <begin position="280"/>
        <end position="303"/>
    </location>
</feature>
<sequence length="339" mass="36513">MRTAVKKPWLIAAGIALIILGAFPLFTGSNYLLAVGVTFCVFATLGSAWNLIGGYAGQVGWCYATFLAIGAYTSFILFLRFGISPWLGMLAGMAISALAAVFIGSISFKLRGPFFSLSTIAFAELVRVYLNWHKDLTKGSNGLVVPYRQQNFWHLMFDSSHMYYYILLVFLIITVLICWRISLSRMGYFLRAIKADEDAVCSLGISPNRVKTQAFVISAMIASAVGTVYAFFLSYIDPQSMASLDVSTKIGTMAIVGGLGTLSGPLIGAAFLVPLSEVANILLGSSGAGMLLYGLLLILVFVFRPEGIVSFLNWKKKGSGPIKKEGSSVSLRKGGNGHA</sequence>
<dbReference type="GO" id="GO:0015658">
    <property type="term" value="F:branched-chain amino acid transmembrane transporter activity"/>
    <property type="evidence" value="ECO:0007669"/>
    <property type="project" value="InterPro"/>
</dbReference>
<dbReference type="InterPro" id="IPR001851">
    <property type="entry name" value="ABC_transp_permease"/>
</dbReference>
<dbReference type="EMBL" id="DVFZ01000056">
    <property type="protein sequence ID" value="HIQ82626.1"/>
    <property type="molecule type" value="Genomic_DNA"/>
</dbReference>
<feature type="transmembrane region" description="Helical" evidence="7">
    <location>
        <begin position="162"/>
        <end position="181"/>
    </location>
</feature>
<comment type="subcellular location">
    <subcellularLocation>
        <location evidence="1">Cell membrane</location>
        <topology evidence="1">Multi-pass membrane protein</topology>
    </subcellularLocation>
</comment>
<organism evidence="8 9">
    <name type="scientific">Candidatus Pullichristensenella stercorigallinarum</name>
    <dbReference type="NCBI Taxonomy" id="2840909"/>
    <lineage>
        <taxon>Bacteria</taxon>
        <taxon>Bacillati</taxon>
        <taxon>Bacillota</taxon>
        <taxon>Clostridia</taxon>
        <taxon>Candidatus Pullichristensenella</taxon>
    </lineage>
</organism>
<feature type="transmembrane region" description="Helical" evidence="7">
    <location>
        <begin position="252"/>
        <end position="273"/>
    </location>
</feature>
<evidence type="ECO:0000256" key="5">
    <source>
        <dbReference type="ARBA" id="ARBA00023136"/>
    </source>
</evidence>
<evidence type="ECO:0000256" key="7">
    <source>
        <dbReference type="SAM" id="Phobius"/>
    </source>
</evidence>
<evidence type="ECO:0000256" key="1">
    <source>
        <dbReference type="ARBA" id="ARBA00004651"/>
    </source>
</evidence>
<feature type="transmembrane region" description="Helical" evidence="7">
    <location>
        <begin position="59"/>
        <end position="79"/>
    </location>
</feature>
<keyword evidence="4 7" id="KW-1133">Transmembrane helix</keyword>
<dbReference type="InterPro" id="IPR043428">
    <property type="entry name" value="LivM-like"/>
</dbReference>
<keyword evidence="2" id="KW-1003">Cell membrane</keyword>
<feature type="transmembrane region" description="Helical" evidence="7">
    <location>
        <begin position="9"/>
        <end position="26"/>
    </location>
</feature>
<feature type="transmembrane region" description="Helical" evidence="7">
    <location>
        <begin position="85"/>
        <end position="106"/>
    </location>
</feature>
<feature type="transmembrane region" description="Helical" evidence="7">
    <location>
        <begin position="214"/>
        <end position="232"/>
    </location>
</feature>
<dbReference type="Pfam" id="PF02653">
    <property type="entry name" value="BPD_transp_2"/>
    <property type="match status" value="1"/>
</dbReference>
<feature type="transmembrane region" description="Helical" evidence="7">
    <location>
        <begin position="113"/>
        <end position="130"/>
    </location>
</feature>
<keyword evidence="5 7" id="KW-0472">Membrane</keyword>
<gene>
    <name evidence="8" type="ORF">IAA52_05935</name>
</gene>
<reference evidence="8" key="2">
    <citation type="journal article" date="2021" name="PeerJ">
        <title>Extensive microbial diversity within the chicken gut microbiome revealed by metagenomics and culture.</title>
        <authorList>
            <person name="Gilroy R."/>
            <person name="Ravi A."/>
            <person name="Getino M."/>
            <person name="Pursley I."/>
            <person name="Horton D.L."/>
            <person name="Alikhan N.F."/>
            <person name="Baker D."/>
            <person name="Gharbi K."/>
            <person name="Hall N."/>
            <person name="Watson M."/>
            <person name="Adriaenssens E.M."/>
            <person name="Foster-Nyarko E."/>
            <person name="Jarju S."/>
            <person name="Secka A."/>
            <person name="Antonio M."/>
            <person name="Oren A."/>
            <person name="Chaudhuri R.R."/>
            <person name="La Ragione R."/>
            <person name="Hildebrand F."/>
            <person name="Pallen M.J."/>
        </authorList>
    </citation>
    <scope>NUCLEOTIDE SEQUENCE</scope>
    <source>
        <strain evidence="8">ChiSjej6B24-2974</strain>
    </source>
</reference>
<evidence type="ECO:0000313" key="8">
    <source>
        <dbReference type="EMBL" id="HIQ82626.1"/>
    </source>
</evidence>
<accession>A0A9D1CWC1</accession>
<feature type="region of interest" description="Disordered" evidence="6">
    <location>
        <begin position="319"/>
        <end position="339"/>
    </location>
</feature>
<dbReference type="Proteomes" id="UP000824260">
    <property type="component" value="Unassembled WGS sequence"/>
</dbReference>
<dbReference type="GO" id="GO:0005886">
    <property type="term" value="C:plasma membrane"/>
    <property type="evidence" value="ECO:0007669"/>
    <property type="project" value="UniProtKB-SubCell"/>
</dbReference>
<evidence type="ECO:0000256" key="4">
    <source>
        <dbReference type="ARBA" id="ARBA00022989"/>
    </source>
</evidence>
<dbReference type="CDD" id="cd06581">
    <property type="entry name" value="TM_PBP1_LivM_like"/>
    <property type="match status" value="1"/>
</dbReference>
<keyword evidence="3 7" id="KW-0812">Transmembrane</keyword>
<evidence type="ECO:0000313" key="9">
    <source>
        <dbReference type="Proteomes" id="UP000824260"/>
    </source>
</evidence>
<proteinExistence type="predicted"/>
<evidence type="ECO:0000256" key="2">
    <source>
        <dbReference type="ARBA" id="ARBA00022475"/>
    </source>
</evidence>
<dbReference type="PANTHER" id="PTHR30482:SF10">
    <property type="entry name" value="HIGH-AFFINITY BRANCHED-CHAIN AMINO ACID TRANSPORT PROTEIN BRAE"/>
    <property type="match status" value="1"/>
</dbReference>
<dbReference type="AlphaFoldDB" id="A0A9D1CWC1"/>
<name>A0A9D1CWC1_9FIRM</name>
<protein>
    <submittedName>
        <fullName evidence="8">Branched-chain amino acid ABC transporter permease</fullName>
    </submittedName>
</protein>
<feature type="transmembrane region" description="Helical" evidence="7">
    <location>
        <begin position="32"/>
        <end position="52"/>
    </location>
</feature>
<dbReference type="PANTHER" id="PTHR30482">
    <property type="entry name" value="HIGH-AFFINITY BRANCHED-CHAIN AMINO ACID TRANSPORT SYSTEM PERMEASE"/>
    <property type="match status" value="1"/>
</dbReference>
<reference evidence="8" key="1">
    <citation type="submission" date="2020-10" db="EMBL/GenBank/DDBJ databases">
        <authorList>
            <person name="Gilroy R."/>
        </authorList>
    </citation>
    <scope>NUCLEOTIDE SEQUENCE</scope>
    <source>
        <strain evidence="8">ChiSjej6B24-2974</strain>
    </source>
</reference>